<dbReference type="InterPro" id="IPR055443">
    <property type="entry name" value="HEAT_ECM29"/>
</dbReference>
<name>A0AAI8YT61_9PEZI</name>
<keyword evidence="8" id="KW-1185">Reference proteome</keyword>
<keyword evidence="3" id="KW-0677">Repeat</keyword>
<feature type="domain" description="Proteasome adapter and scaffold protein ECM29 HEAT-repeat" evidence="6">
    <location>
        <begin position="1287"/>
        <end position="1448"/>
    </location>
</feature>
<dbReference type="PANTHER" id="PTHR23346">
    <property type="entry name" value="TRANSLATIONAL ACTIVATOR GCN1-RELATED"/>
    <property type="match status" value="1"/>
</dbReference>
<organism evidence="7 8">
    <name type="scientific">Lecanosticta acicola</name>
    <dbReference type="NCBI Taxonomy" id="111012"/>
    <lineage>
        <taxon>Eukaryota</taxon>
        <taxon>Fungi</taxon>
        <taxon>Dikarya</taxon>
        <taxon>Ascomycota</taxon>
        <taxon>Pezizomycotina</taxon>
        <taxon>Dothideomycetes</taxon>
        <taxon>Dothideomycetidae</taxon>
        <taxon>Mycosphaerellales</taxon>
        <taxon>Mycosphaerellaceae</taxon>
        <taxon>Lecanosticta</taxon>
    </lineage>
</organism>
<gene>
    <name evidence="7" type="ORF">LECACI_7A001533</name>
</gene>
<dbReference type="GO" id="GO:0005634">
    <property type="term" value="C:nucleus"/>
    <property type="evidence" value="ECO:0007669"/>
    <property type="project" value="TreeGrafter"/>
</dbReference>
<evidence type="ECO:0000256" key="2">
    <source>
        <dbReference type="ARBA" id="ARBA00022490"/>
    </source>
</evidence>
<evidence type="ECO:0000259" key="5">
    <source>
        <dbReference type="Pfam" id="PF13001"/>
    </source>
</evidence>
<accession>A0AAI8YT61</accession>
<dbReference type="Pfam" id="PF24492">
    <property type="entry name" value="HEAT_ECM29"/>
    <property type="match status" value="1"/>
</dbReference>
<dbReference type="PANTHER" id="PTHR23346:SF19">
    <property type="entry name" value="PROTEASOME ADAPTER AND SCAFFOLD PROTEIN ECM29"/>
    <property type="match status" value="1"/>
</dbReference>
<evidence type="ECO:0000259" key="6">
    <source>
        <dbReference type="Pfam" id="PF24492"/>
    </source>
</evidence>
<evidence type="ECO:0000313" key="7">
    <source>
        <dbReference type="EMBL" id="CAK3843215.1"/>
    </source>
</evidence>
<dbReference type="Pfam" id="PF13001">
    <property type="entry name" value="ECM29_N"/>
    <property type="match status" value="1"/>
</dbReference>
<protein>
    <submittedName>
        <fullName evidence="7">Proteasome component ECM29</fullName>
    </submittedName>
</protein>
<evidence type="ECO:0000256" key="1">
    <source>
        <dbReference type="ARBA" id="ARBA00004496"/>
    </source>
</evidence>
<dbReference type="GO" id="GO:0005737">
    <property type="term" value="C:cytoplasm"/>
    <property type="evidence" value="ECO:0007669"/>
    <property type="project" value="UniProtKB-SubCell"/>
</dbReference>
<comment type="caution">
    <text evidence="7">The sequence shown here is derived from an EMBL/GenBank/DDBJ whole genome shotgun (WGS) entry which is preliminary data.</text>
</comment>
<dbReference type="EMBL" id="CAVMBE010000006">
    <property type="protein sequence ID" value="CAK3843215.1"/>
    <property type="molecule type" value="Genomic_DNA"/>
</dbReference>
<dbReference type="InterPro" id="IPR024372">
    <property type="entry name" value="Ecm29_N"/>
</dbReference>
<sequence length="1828" mass="201731">MSAPPESTEQRELSLVGKVEMKFAFADTEAKLEGQLKTYLTPLLLKLASDHQSVRQKVISICQHINTRIQPQSIQLPVKALVEQFKSQDSSMIRHFDMLYIQQGITRLRESDRAELLPVVIRGISKNPSHGSQIFYLLLRLLDSFTLPPRGSKDDVELRTKLDVSDDDVRYLAHYLGKFFLFVPQKGQALNSPGLSSEEYTFFKQQGKDGVWDPAAGGLNLQRSKTLAARLLASGLFNDKERFLPALFASADPAQSISDVGDDMMKRALPATDLEDEFLVKELFDLYFGTEATLRVRAPLRLKILSLLNKSIRSTSFSNNITKLVDDGVAPQRDGEDIIMSNGPFQQNASIGREALKLRAAIFTYINFVARNGDKQSLHTIAQPVINRLRDFVENQGWPKPGNNEDLVSRGYTYEVIGLLAQAGPSTLLVEDEHPTMDLLRWLFDSLGKDSSGNAVTLSIDDSLSSALTAMARINIHGTAAQDVLEDLLIDQMTQSAHLEGARIRSTRYVAVRFANRCLPYSSIKARWVDVLAVGATSDRAEVREEGERGLSPYWYRMLNSVSVDKKSPDLELPTFEETMDEFFIKQTPIPSTEAAVVVQKAKDLHSSSFPIMTAFARRMLVAAVVEVNLDNEWERRLDAMIESDVSARNHMKAHIADTMTDTPELLNVLVLALFQRLDSPAAPVDDKLVEFLALSPEQLIRNHVDQAHGLIPLLRSNNHSRRLTVAHVFGILASHPDSSTLIQPLLEATESWSTAVGAGLNVVHGAVVALGHYYSRCAARGGSRTDMPHYQTFLKTLTQILTTARDDLLREASHIAIGQMCMFGPLTSGDLGLYTSVTFITDKLYEKAKDGNEIAILCLGQVSMILPEDDEELRHIEEQLHKLHEIRQAEAHFTVGEALSYLAAGWQSSALATKLDVAVAPDRDLGQTRTSSLQKLVNRVLKDCSNTKPSLKKAAVMWLLCLVQFCGDLLQDRLSECQAAFRRCLADRDELVQETASRGLGLVYEKGDRKLKDDLVRELVSSFSSDKQQLAGNVSEDTQLFEPGALPTGDGSVSTYKDIMSLAAEVGDSSLVYKFMSMASSNAIWSSRAAFGRFGLSKVLSDSSVDGYLANNPKLYPKLFRYRFDPNGGVQKSMKDIWEALVPDSSATIDKYFDPIMEDLLSSILGKEWRVRQACCGAIADLVQGRPLEKYEKYLEQIWTQCFKVLDDIKESVRAAAASLARTLTGVLTRALEADHSSTKNASAMLKHVLPFLLSSSGMESSAQDVQQFSVVTLLEIIKKANGATIRPFIPELVERLIGLLSSMEHEAVNYVHLNADKYNLTEQKIDDMRLSNVRSSPLMEAIERCLDLLDPDTMKALWPKLGTAMKSAVGLPSKVGSSRVLVSLATRRIALFRSYSDDALKLVERLIIDRNDTVASSYAAAAGYLVRGASDKQVLRLIVFAKKLYFESEGDREGVVPRRSITSGEIIHAFARHATDKFNEFASSILPFVFVAKHDSHEQVKEPFQEAWNEVVSGSRTVQLYLKEIVELCSAHLDSPQWILKHTAARSVADVVNAVSSSEAEMSATTGNAIWPALEKALGGKTWEGKEAVLSAFVKFVEIGKPYYREHEKVRSDMVKIAIREAKRQNAGYRQHSVKALGKVAQARSDIDMSDAIFEVVGSLIEQQADGDAMDVDGGKDQARKAEEIKDAITGGAIETAFAAINPAVSEGSALTSQLARAVHLVAAAKPTTSALLRSTYEGLNSAFDRVHKQGSPPGDLHSNAAVVEDLRTLLFRPVVSVESLRAIRADAVASMLKACPSLKGVFEVDVKALIANEVSSSVRDRFPSP</sequence>
<dbReference type="GO" id="GO:0060090">
    <property type="term" value="F:molecular adaptor activity"/>
    <property type="evidence" value="ECO:0007669"/>
    <property type="project" value="InterPro"/>
</dbReference>
<evidence type="ECO:0000313" key="8">
    <source>
        <dbReference type="Proteomes" id="UP001296104"/>
    </source>
</evidence>
<proteinExistence type="predicted"/>
<dbReference type="Gene3D" id="1.25.10.10">
    <property type="entry name" value="Leucine-rich Repeat Variant"/>
    <property type="match status" value="3"/>
</dbReference>
<dbReference type="InterPro" id="IPR016024">
    <property type="entry name" value="ARM-type_fold"/>
</dbReference>
<dbReference type="Pfam" id="PF23731">
    <property type="entry name" value="ARM_ECM29_C"/>
    <property type="match status" value="1"/>
</dbReference>
<comment type="subcellular location">
    <subcellularLocation>
        <location evidence="1">Cytoplasm</location>
    </subcellularLocation>
</comment>
<dbReference type="GO" id="GO:0036503">
    <property type="term" value="P:ERAD pathway"/>
    <property type="evidence" value="ECO:0007669"/>
    <property type="project" value="TreeGrafter"/>
</dbReference>
<keyword evidence="2" id="KW-0963">Cytoplasm</keyword>
<dbReference type="Proteomes" id="UP001296104">
    <property type="component" value="Unassembled WGS sequence"/>
</dbReference>
<evidence type="ECO:0000256" key="4">
    <source>
        <dbReference type="ARBA" id="ARBA00022942"/>
    </source>
</evidence>
<keyword evidence="4 7" id="KW-0647">Proteasome</keyword>
<dbReference type="SUPFAM" id="SSF48371">
    <property type="entry name" value="ARM repeat"/>
    <property type="match status" value="2"/>
</dbReference>
<dbReference type="GO" id="GO:0043248">
    <property type="term" value="P:proteasome assembly"/>
    <property type="evidence" value="ECO:0007669"/>
    <property type="project" value="InterPro"/>
</dbReference>
<evidence type="ECO:0000256" key="3">
    <source>
        <dbReference type="ARBA" id="ARBA00022737"/>
    </source>
</evidence>
<feature type="domain" description="Proteasome component Ecm29 N-terminal" evidence="5">
    <location>
        <begin position="16"/>
        <end position="533"/>
    </location>
</feature>
<dbReference type="GO" id="GO:0000502">
    <property type="term" value="C:proteasome complex"/>
    <property type="evidence" value="ECO:0007669"/>
    <property type="project" value="UniProtKB-KW"/>
</dbReference>
<dbReference type="InterPro" id="IPR011989">
    <property type="entry name" value="ARM-like"/>
</dbReference>
<reference evidence="7" key="1">
    <citation type="submission" date="2023-11" db="EMBL/GenBank/DDBJ databases">
        <authorList>
            <person name="Alioto T."/>
            <person name="Alioto T."/>
            <person name="Gomez Garrido J."/>
        </authorList>
    </citation>
    <scope>NUCLEOTIDE SEQUENCE</scope>
</reference>